<dbReference type="InterPro" id="IPR005490">
    <property type="entry name" value="LD_TPept_cat_dom"/>
</dbReference>
<feature type="active site" description="Proton donor/acceptor" evidence="6">
    <location>
        <position position="446"/>
    </location>
</feature>
<evidence type="ECO:0000313" key="8">
    <source>
        <dbReference type="EMBL" id="ERK62439.1"/>
    </source>
</evidence>
<reference evidence="8" key="1">
    <citation type="submission" date="2013-08" db="EMBL/GenBank/DDBJ databases">
        <authorList>
            <person name="Durkin A.S."/>
            <person name="Haft D.R."/>
            <person name="McCorrison J."/>
            <person name="Torralba M."/>
            <person name="Gillis M."/>
            <person name="Haft D.H."/>
            <person name="Methe B."/>
            <person name="Sutton G."/>
            <person name="Nelson K.E."/>
        </authorList>
    </citation>
    <scope>NUCLEOTIDE SEQUENCE [LARGE SCALE GENOMIC DNA]</scope>
    <source>
        <strain evidence="8">F0233</strain>
    </source>
</reference>
<dbReference type="UniPathway" id="UPA00219"/>
<dbReference type="InterPro" id="IPR038063">
    <property type="entry name" value="Transpep_catalytic_dom"/>
</dbReference>
<evidence type="ECO:0000313" key="9">
    <source>
        <dbReference type="Proteomes" id="UP000017052"/>
    </source>
</evidence>
<keyword evidence="4 6" id="KW-0573">Peptidoglycan synthesis</keyword>
<dbReference type="GO" id="GO:0018104">
    <property type="term" value="P:peptidoglycan-protein cross-linking"/>
    <property type="evidence" value="ECO:0007669"/>
    <property type="project" value="TreeGrafter"/>
</dbReference>
<dbReference type="GO" id="GO:0005576">
    <property type="term" value="C:extracellular region"/>
    <property type="evidence" value="ECO:0007669"/>
    <property type="project" value="TreeGrafter"/>
</dbReference>
<name>U2R1S2_9ACTN</name>
<dbReference type="OrthoDB" id="3176960at2"/>
<feature type="active site" description="Nucleophile" evidence="6">
    <location>
        <position position="465"/>
    </location>
</feature>
<dbReference type="PANTHER" id="PTHR30582">
    <property type="entry name" value="L,D-TRANSPEPTIDASE"/>
    <property type="match status" value="1"/>
</dbReference>
<keyword evidence="5 6" id="KW-0961">Cell wall biogenesis/degradation</keyword>
<dbReference type="PROSITE" id="PS52029">
    <property type="entry name" value="LD_TPASE"/>
    <property type="match status" value="1"/>
</dbReference>
<evidence type="ECO:0000256" key="1">
    <source>
        <dbReference type="ARBA" id="ARBA00004752"/>
    </source>
</evidence>
<comment type="pathway">
    <text evidence="1 6">Cell wall biogenesis; peptidoglycan biosynthesis.</text>
</comment>
<evidence type="ECO:0000259" key="7">
    <source>
        <dbReference type="PROSITE" id="PS52029"/>
    </source>
</evidence>
<keyword evidence="3 6" id="KW-0133">Cell shape</keyword>
<protein>
    <submittedName>
        <fullName evidence="8">L,D-transpeptidase catalytic domain protein</fullName>
    </submittedName>
</protein>
<dbReference type="GO" id="GO:0071555">
    <property type="term" value="P:cell wall organization"/>
    <property type="evidence" value="ECO:0007669"/>
    <property type="project" value="UniProtKB-UniRule"/>
</dbReference>
<dbReference type="CDD" id="cd16913">
    <property type="entry name" value="YkuD_like"/>
    <property type="match status" value="1"/>
</dbReference>
<evidence type="ECO:0000256" key="4">
    <source>
        <dbReference type="ARBA" id="ARBA00022984"/>
    </source>
</evidence>
<dbReference type="GO" id="GO:0016740">
    <property type="term" value="F:transferase activity"/>
    <property type="evidence" value="ECO:0007669"/>
    <property type="project" value="UniProtKB-KW"/>
</dbReference>
<dbReference type="GO" id="GO:0008360">
    <property type="term" value="P:regulation of cell shape"/>
    <property type="evidence" value="ECO:0007669"/>
    <property type="project" value="UniProtKB-UniRule"/>
</dbReference>
<evidence type="ECO:0000256" key="5">
    <source>
        <dbReference type="ARBA" id="ARBA00023316"/>
    </source>
</evidence>
<keyword evidence="2" id="KW-0808">Transferase</keyword>
<proteinExistence type="predicted"/>
<dbReference type="SUPFAM" id="SSF141523">
    <property type="entry name" value="L,D-transpeptidase catalytic domain-like"/>
    <property type="match status" value="1"/>
</dbReference>
<evidence type="ECO:0000256" key="2">
    <source>
        <dbReference type="ARBA" id="ARBA00022679"/>
    </source>
</evidence>
<dbReference type="Proteomes" id="UP000017052">
    <property type="component" value="Unassembled WGS sequence"/>
</dbReference>
<keyword evidence="9" id="KW-1185">Reference proteome</keyword>
<evidence type="ECO:0000256" key="6">
    <source>
        <dbReference type="PROSITE-ProRule" id="PRU01373"/>
    </source>
</evidence>
<comment type="caution">
    <text evidence="8">The sequence shown here is derived from an EMBL/GenBank/DDBJ whole genome shotgun (WGS) entry which is preliminary data.</text>
</comment>
<feature type="domain" description="L,D-TPase catalytic" evidence="7">
    <location>
        <begin position="368"/>
        <end position="489"/>
    </location>
</feature>
<gene>
    <name evidence="8" type="ORF">HMPREF0682_2918</name>
</gene>
<dbReference type="AlphaFoldDB" id="U2R1S2"/>
<organism evidence="8 9">
    <name type="scientific">Propionibacterium acidifaciens F0233</name>
    <dbReference type="NCBI Taxonomy" id="553198"/>
    <lineage>
        <taxon>Bacteria</taxon>
        <taxon>Bacillati</taxon>
        <taxon>Actinomycetota</taxon>
        <taxon>Actinomycetes</taxon>
        <taxon>Propionibacteriales</taxon>
        <taxon>Propionibacteriaceae</taxon>
        <taxon>Propionibacterium</taxon>
    </lineage>
</organism>
<evidence type="ECO:0000256" key="3">
    <source>
        <dbReference type="ARBA" id="ARBA00022960"/>
    </source>
</evidence>
<dbReference type="Pfam" id="PF12229">
    <property type="entry name" value="PG_binding_4"/>
    <property type="match status" value="1"/>
</dbReference>
<accession>U2R1S2</accession>
<dbReference type="PANTHER" id="PTHR30582:SF2">
    <property type="entry name" value="L,D-TRANSPEPTIDASE YCIB-RELATED"/>
    <property type="match status" value="1"/>
</dbReference>
<dbReference type="InterPro" id="IPR050979">
    <property type="entry name" value="LD-transpeptidase"/>
</dbReference>
<dbReference type="InterPro" id="IPR022029">
    <property type="entry name" value="YoaR-like_PG-bd"/>
</dbReference>
<dbReference type="Gene3D" id="2.40.440.10">
    <property type="entry name" value="L,D-transpeptidase catalytic domain-like"/>
    <property type="match status" value="1"/>
</dbReference>
<dbReference type="GO" id="GO:0071972">
    <property type="term" value="F:peptidoglycan L,D-transpeptidase activity"/>
    <property type="evidence" value="ECO:0007669"/>
    <property type="project" value="TreeGrafter"/>
</dbReference>
<dbReference type="Pfam" id="PF03734">
    <property type="entry name" value="YkuD"/>
    <property type="match status" value="1"/>
</dbReference>
<dbReference type="EMBL" id="ACVN02000030">
    <property type="protein sequence ID" value="ERK62439.1"/>
    <property type="molecule type" value="Genomic_DNA"/>
</dbReference>
<sequence length="490" mass="50741">MPRPARALAYTARVTIIPKKRTVPLVVLLAAVLVAAGAVGYALRMADHGLPGASVAGRSITGRTADQVRESVEQRAADLSVVVTMDGQDQRIPLSELGVSIDAQATADRAFEANESIVSRFAALVRTKDTPAVIVVDEDAQRTRLAGLVAEHGATARDASVSFSDEEEAFTVSPGEKGRGYDTNAVADAAAEAGRSLSGQSLALTFTEVDPAVTTEQARGTADAANALIAPEVSVNGQDGAVIAATAADKASWVVTTDEDGRPVDPGLDRDAVAGWVGSAAASTNTAPVNGSRLVSASGEVLRVTAEGTDGKSVNNAEAITGQLLDALGAGRPYSGAFTYDTVPAQNTDKVIAAGAENLAYQAAPGERWIDIDLGNDTVTAYVGADAQATMLMVPGRPGMETVTGTFTVYLKYESQTMRGTNADGTTWTAPDVQWVSYFHGDYALHAAPWQPSFGWDGPGGSHGCVNMSTSDAAYVFDFAPVGTTVVSHY</sequence>